<dbReference type="GO" id="GO:0043565">
    <property type="term" value="F:sequence-specific DNA binding"/>
    <property type="evidence" value="ECO:0007669"/>
    <property type="project" value="InterPro"/>
</dbReference>
<comment type="caution">
    <text evidence="6">The sequence shown here is derived from an EMBL/GenBank/DDBJ whole genome shotgun (WGS) entry which is preliminary data.</text>
</comment>
<keyword evidence="4" id="KW-0472">Membrane</keyword>
<protein>
    <submittedName>
        <fullName evidence="6">AraC-like DNA-binding protein/uncharacterized protein with PQ loop repeat</fullName>
    </submittedName>
</protein>
<keyword evidence="2 6" id="KW-0238">DNA-binding</keyword>
<keyword evidence="4" id="KW-1133">Transmembrane helix</keyword>
<evidence type="ECO:0000313" key="6">
    <source>
        <dbReference type="EMBL" id="MBB3837245.1"/>
    </source>
</evidence>
<accession>A0A7W5ZHI2</accession>
<feature type="domain" description="HTH araC/xylS-type" evidence="5">
    <location>
        <begin position="269"/>
        <end position="371"/>
    </location>
</feature>
<dbReference type="SUPFAM" id="SSF46689">
    <property type="entry name" value="Homeodomain-like"/>
    <property type="match status" value="1"/>
</dbReference>
<keyword evidence="1" id="KW-0805">Transcription regulation</keyword>
<evidence type="ECO:0000256" key="3">
    <source>
        <dbReference type="ARBA" id="ARBA00023163"/>
    </source>
</evidence>
<dbReference type="GO" id="GO:0003700">
    <property type="term" value="F:DNA-binding transcription factor activity"/>
    <property type="evidence" value="ECO:0007669"/>
    <property type="project" value="InterPro"/>
</dbReference>
<name>A0A7W5ZHI2_9BACT</name>
<sequence>MIYLVGTFIALFLAAIALTKKGRTTADLLLGIWMVVVGLHVFSFYSYLTQLIYIYPAFLGSNFPLPFLHGPLLYLYTLALTRPEQFQSKKWLLHGVLPLIIIAIYAPFWRLSAEQKVEVFKQEGKGYEDVMEISSLLLTSSGIFYILATHYLLQKHRKRILNQFSNQEKINLNWLRFLFYAMGIIWFFIIFLQNDPLIFSSSSVFVVLIGYFGIKQTGIFTAPLESPSTHPESALQLAEVEETTSDLQRKKYAKSGLNEERAQELRERLEELMLIERLFIEPELTLTDLANRLDTHPNYLSQVINEVEGINFYDYVNRLRVEEFKRLLSLPENQRFTLLALAYDCGFNSKSAFNRCFKKTTGLSPSEYAKQLKAVYE</sequence>
<feature type="transmembrane region" description="Helical" evidence="4">
    <location>
        <begin position="174"/>
        <end position="191"/>
    </location>
</feature>
<dbReference type="PANTHER" id="PTHR43280">
    <property type="entry name" value="ARAC-FAMILY TRANSCRIPTIONAL REGULATOR"/>
    <property type="match status" value="1"/>
</dbReference>
<dbReference type="EMBL" id="JACIBY010000002">
    <property type="protein sequence ID" value="MBB3837245.1"/>
    <property type="molecule type" value="Genomic_DNA"/>
</dbReference>
<dbReference type="Proteomes" id="UP000541352">
    <property type="component" value="Unassembled WGS sequence"/>
</dbReference>
<dbReference type="PANTHER" id="PTHR43280:SF29">
    <property type="entry name" value="ARAC-FAMILY TRANSCRIPTIONAL REGULATOR"/>
    <property type="match status" value="1"/>
</dbReference>
<feature type="transmembrane region" description="Helical" evidence="4">
    <location>
        <begin position="91"/>
        <end position="113"/>
    </location>
</feature>
<organism evidence="6 7">
    <name type="scientific">Runella defluvii</name>
    <dbReference type="NCBI Taxonomy" id="370973"/>
    <lineage>
        <taxon>Bacteria</taxon>
        <taxon>Pseudomonadati</taxon>
        <taxon>Bacteroidota</taxon>
        <taxon>Cytophagia</taxon>
        <taxon>Cytophagales</taxon>
        <taxon>Spirosomataceae</taxon>
        <taxon>Runella</taxon>
    </lineage>
</organism>
<keyword evidence="7" id="KW-1185">Reference proteome</keyword>
<dbReference type="InterPro" id="IPR018060">
    <property type="entry name" value="HTH_AraC"/>
</dbReference>
<dbReference type="Gene3D" id="1.10.10.60">
    <property type="entry name" value="Homeodomain-like"/>
    <property type="match status" value="2"/>
</dbReference>
<dbReference type="InterPro" id="IPR009057">
    <property type="entry name" value="Homeodomain-like_sf"/>
</dbReference>
<feature type="transmembrane region" description="Helical" evidence="4">
    <location>
        <begin position="133"/>
        <end position="153"/>
    </location>
</feature>
<feature type="transmembrane region" description="Helical" evidence="4">
    <location>
        <begin position="29"/>
        <end position="48"/>
    </location>
</feature>
<gene>
    <name evidence="6" type="ORF">FHS57_001239</name>
</gene>
<dbReference type="PROSITE" id="PS01124">
    <property type="entry name" value="HTH_ARAC_FAMILY_2"/>
    <property type="match status" value="1"/>
</dbReference>
<keyword evidence="4" id="KW-0812">Transmembrane</keyword>
<evidence type="ECO:0000256" key="2">
    <source>
        <dbReference type="ARBA" id="ARBA00023125"/>
    </source>
</evidence>
<evidence type="ECO:0000256" key="4">
    <source>
        <dbReference type="SAM" id="Phobius"/>
    </source>
</evidence>
<keyword evidence="3" id="KW-0804">Transcription</keyword>
<dbReference type="PRINTS" id="PR00032">
    <property type="entry name" value="HTHARAC"/>
</dbReference>
<dbReference type="InterPro" id="IPR020449">
    <property type="entry name" value="Tscrpt_reg_AraC-type_HTH"/>
</dbReference>
<evidence type="ECO:0000256" key="1">
    <source>
        <dbReference type="ARBA" id="ARBA00023015"/>
    </source>
</evidence>
<evidence type="ECO:0000259" key="5">
    <source>
        <dbReference type="PROSITE" id="PS01124"/>
    </source>
</evidence>
<proteinExistence type="predicted"/>
<dbReference type="Pfam" id="PF12833">
    <property type="entry name" value="HTH_18"/>
    <property type="match status" value="1"/>
</dbReference>
<reference evidence="6 7" key="1">
    <citation type="submission" date="2020-08" db="EMBL/GenBank/DDBJ databases">
        <title>Genomic Encyclopedia of Type Strains, Phase IV (KMG-IV): sequencing the most valuable type-strain genomes for metagenomic binning, comparative biology and taxonomic classification.</title>
        <authorList>
            <person name="Goeker M."/>
        </authorList>
    </citation>
    <scope>NUCLEOTIDE SEQUENCE [LARGE SCALE GENOMIC DNA]</scope>
    <source>
        <strain evidence="6 7">DSM 17976</strain>
    </source>
</reference>
<evidence type="ECO:0000313" key="7">
    <source>
        <dbReference type="Proteomes" id="UP000541352"/>
    </source>
</evidence>
<dbReference type="SMART" id="SM00342">
    <property type="entry name" value="HTH_ARAC"/>
    <property type="match status" value="1"/>
</dbReference>
<dbReference type="AlphaFoldDB" id="A0A7W5ZHI2"/>
<dbReference type="RefSeq" id="WP_183971992.1">
    <property type="nucleotide sequence ID" value="NZ_JACIBY010000002.1"/>
</dbReference>
<feature type="transmembrane region" description="Helical" evidence="4">
    <location>
        <begin position="197"/>
        <end position="214"/>
    </location>
</feature>